<name>X0S7L7_9ZZZZ</name>
<dbReference type="Pfam" id="PF19777">
    <property type="entry name" value="DUF6263"/>
    <property type="match status" value="1"/>
</dbReference>
<dbReference type="AlphaFoldDB" id="X0S7L7"/>
<evidence type="ECO:0000313" key="2">
    <source>
        <dbReference type="EMBL" id="GAF76969.1"/>
    </source>
</evidence>
<organism evidence="2">
    <name type="scientific">marine sediment metagenome</name>
    <dbReference type="NCBI Taxonomy" id="412755"/>
    <lineage>
        <taxon>unclassified sequences</taxon>
        <taxon>metagenomes</taxon>
        <taxon>ecological metagenomes</taxon>
    </lineage>
</organism>
<protein>
    <submittedName>
        <fullName evidence="2">Uncharacterized protein</fullName>
    </submittedName>
</protein>
<dbReference type="EMBL" id="BARS01003061">
    <property type="protein sequence ID" value="GAF76969.1"/>
    <property type="molecule type" value="Genomic_DNA"/>
</dbReference>
<keyword evidence="1" id="KW-0175">Coiled coil</keyword>
<proteinExistence type="predicted"/>
<evidence type="ECO:0000256" key="1">
    <source>
        <dbReference type="SAM" id="Coils"/>
    </source>
</evidence>
<comment type="caution">
    <text evidence="2">The sequence shown here is derived from an EMBL/GenBank/DDBJ whole genome shotgun (WGS) entry which is preliminary data.</text>
</comment>
<sequence length="202" mass="22594">MSEAISIGVLFAGILDGAPLGKIVELELDKMYLGMAKKMMESEDKLIRDRMKERAQEAIEKTNKRYGSIEKRMQALKQQVEQFPVFSKDRIRSIAINSVAVFPPSPLQISDSWKDKITVDLLALVEIDSTHTLKGHENGIVSINVSAKRSLDAKPVIRKTSPPKMSTRLAGSYDATIKLDAKSGWLLSKHADMRFNGKNKCY</sequence>
<dbReference type="InterPro" id="IPR046230">
    <property type="entry name" value="DUF6263"/>
</dbReference>
<gene>
    <name evidence="2" type="ORF">S01H1_05897</name>
</gene>
<feature type="coiled-coil region" evidence="1">
    <location>
        <begin position="52"/>
        <end position="79"/>
    </location>
</feature>
<accession>X0S7L7</accession>
<reference evidence="2" key="1">
    <citation type="journal article" date="2014" name="Front. Microbiol.">
        <title>High frequency of phylogenetically diverse reductive dehalogenase-homologous genes in deep subseafloor sedimentary metagenomes.</title>
        <authorList>
            <person name="Kawai M."/>
            <person name="Futagami T."/>
            <person name="Toyoda A."/>
            <person name="Takaki Y."/>
            <person name="Nishi S."/>
            <person name="Hori S."/>
            <person name="Arai W."/>
            <person name="Tsubouchi T."/>
            <person name="Morono Y."/>
            <person name="Uchiyama I."/>
            <person name="Ito T."/>
            <person name="Fujiyama A."/>
            <person name="Inagaki F."/>
            <person name="Takami H."/>
        </authorList>
    </citation>
    <scope>NUCLEOTIDE SEQUENCE</scope>
    <source>
        <strain evidence="2">Expedition CK06-06</strain>
    </source>
</reference>